<organism evidence="1 2">
    <name type="scientific">Rhodohalobacter mucosus</name>
    <dbReference type="NCBI Taxonomy" id="2079485"/>
    <lineage>
        <taxon>Bacteria</taxon>
        <taxon>Pseudomonadati</taxon>
        <taxon>Balneolota</taxon>
        <taxon>Balneolia</taxon>
        <taxon>Balneolales</taxon>
        <taxon>Balneolaceae</taxon>
        <taxon>Rhodohalobacter</taxon>
    </lineage>
</organism>
<name>A0A316TS92_9BACT</name>
<comment type="caution">
    <text evidence="1">The sequence shown here is derived from an EMBL/GenBank/DDBJ whole genome shotgun (WGS) entry which is preliminary data.</text>
</comment>
<dbReference type="AlphaFoldDB" id="A0A316TS92"/>
<keyword evidence="2" id="KW-1185">Reference proteome</keyword>
<proteinExistence type="predicted"/>
<protein>
    <submittedName>
        <fullName evidence="1">Uncharacterized protein</fullName>
    </submittedName>
</protein>
<accession>A0A316TS92</accession>
<dbReference type="Proteomes" id="UP000245533">
    <property type="component" value="Unassembled WGS sequence"/>
</dbReference>
<evidence type="ECO:0000313" key="1">
    <source>
        <dbReference type="EMBL" id="PWN05092.1"/>
    </source>
</evidence>
<gene>
    <name evidence="1" type="ORF">DDZ15_16175</name>
</gene>
<dbReference type="EMBL" id="QGGB01000012">
    <property type="protein sequence ID" value="PWN05092.1"/>
    <property type="molecule type" value="Genomic_DNA"/>
</dbReference>
<reference evidence="1 2" key="1">
    <citation type="submission" date="2018-05" db="EMBL/GenBank/DDBJ databases">
        <title>Rhodohalobacter halophilus gen. nov., sp. nov., a moderately halophilic member of the family Balneolaceae.</title>
        <authorList>
            <person name="Liu Z.-W."/>
        </authorList>
    </citation>
    <scope>NUCLEOTIDE SEQUENCE [LARGE SCALE GENOMIC DNA]</scope>
    <source>
        <strain evidence="1 2">8A47</strain>
    </source>
</reference>
<evidence type="ECO:0000313" key="2">
    <source>
        <dbReference type="Proteomes" id="UP000245533"/>
    </source>
</evidence>
<sequence length="77" mass="8522">MCTGISVRCPVAGLQLFPDAHPQIIWVWFGSAEYAKGILAGLKKFPPFQSALGTIHFRFHLIQPISLSGWGPSHMKM</sequence>